<accession>A0ABU8WNR9</accession>
<dbReference type="Proteomes" id="UP001385892">
    <property type="component" value="Unassembled WGS sequence"/>
</dbReference>
<feature type="region of interest" description="Disordered" evidence="1">
    <location>
        <begin position="37"/>
        <end position="69"/>
    </location>
</feature>
<protein>
    <submittedName>
        <fullName evidence="2">Uncharacterized protein</fullName>
    </submittedName>
</protein>
<evidence type="ECO:0000256" key="1">
    <source>
        <dbReference type="SAM" id="MobiDB-lite"/>
    </source>
</evidence>
<name>A0ABU8WNR9_9BURK</name>
<keyword evidence="3" id="KW-1185">Reference proteome</keyword>
<proteinExistence type="predicted"/>
<evidence type="ECO:0000313" key="3">
    <source>
        <dbReference type="Proteomes" id="UP001385892"/>
    </source>
</evidence>
<comment type="caution">
    <text evidence="2">The sequence shown here is derived from an EMBL/GenBank/DDBJ whole genome shotgun (WGS) entry which is preliminary data.</text>
</comment>
<gene>
    <name evidence="2" type="ORF">WKW82_17835</name>
</gene>
<evidence type="ECO:0000313" key="2">
    <source>
        <dbReference type="EMBL" id="MEJ8848525.1"/>
    </source>
</evidence>
<organism evidence="2 3">
    <name type="scientific">Variovorax rhizosphaerae</name>
    <dbReference type="NCBI Taxonomy" id="1836200"/>
    <lineage>
        <taxon>Bacteria</taxon>
        <taxon>Pseudomonadati</taxon>
        <taxon>Pseudomonadota</taxon>
        <taxon>Betaproteobacteria</taxon>
        <taxon>Burkholderiales</taxon>
        <taxon>Comamonadaceae</taxon>
        <taxon>Variovorax</taxon>
    </lineage>
</organism>
<reference evidence="2 3" key="1">
    <citation type="submission" date="2024-03" db="EMBL/GenBank/DDBJ databases">
        <title>Novel species of the genus Variovorax.</title>
        <authorList>
            <person name="Liu Q."/>
            <person name="Xin Y.-H."/>
        </authorList>
    </citation>
    <scope>NUCLEOTIDE SEQUENCE [LARGE SCALE GENOMIC DNA]</scope>
    <source>
        <strain evidence="2 3">KACC 18900</strain>
    </source>
</reference>
<feature type="compositionally biased region" description="Polar residues" evidence="1">
    <location>
        <begin position="59"/>
        <end position="69"/>
    </location>
</feature>
<sequence>MFKVSGFWDEWTLGIRPSRRIRLLRIAAMHAGAMQLAGMRRGASQRCRTARSPERIENQESSPTKGDIA</sequence>
<dbReference type="RefSeq" id="WP_340343661.1">
    <property type="nucleotide sequence ID" value="NZ_JBBKZT010000008.1"/>
</dbReference>
<dbReference type="EMBL" id="JBBKZT010000008">
    <property type="protein sequence ID" value="MEJ8848525.1"/>
    <property type="molecule type" value="Genomic_DNA"/>
</dbReference>